<dbReference type="GeneID" id="5479727"/>
<evidence type="ECO:0000256" key="4">
    <source>
        <dbReference type="SAM" id="MobiDB-lite"/>
    </source>
</evidence>
<dbReference type="KEGG" id="bbo:BBOV_III003470"/>
<sequence length="680" mass="74132">MALDLSMLLQPIPAGMVVVDHLKPFGLGHLARKLDSIPLPCLSSLNTGYTGNTTDVLSSTYGDVSDSFRRSDHYSDVGDRCCYNQLSQSGTFSRSCALKSSSGAVISSPLSVLAELYIPEVSILSQSGLFGSIPDDIYHSGLTSDSSPHGISVPGSVRHESDGDLNRRSLSPVRGTSRSVSPARARGSGRGGRQSRRGDSKVSRSARSVVTEPEPSPTPVTTVENWAQCESCKKWRRLPASVNTDQLPDLWVCSLNVWDPHRSSCDVPEEVFPEVSLDTSLAALPEPAPEVPVVEEKLILPIRPVVGHRGRGERFMDHEVVEMLFSGNRKHPLFNRVTIHSLDKNSLLATELPHDVLMVEDNPSSAVMGLTTAVGMDPNDFLRPEDDLLKEENMPRVDGVLSIGYAMKTNWPSQDHDASTVDSFEDTDISRVPVSILASVFPKLALQVPSFSGLLPGRSKRTVVNPKPPEFPVDPLPTHSVPDDSTALSCMTHEDLGGVLSVFGERESKVIPKVHCRLEEKLRQSTLPLDTFLQPLSMLSVPIKDSSSEPLAYTDLESDSTLQKLPQGDQQLRKLRDDYLKGSTGRGYTKRGTPYVDEGDYVPKRQSRRQPQTVAPSTLRAPVEAFSNPINTMLLMELSTPIDYVPPAEVSGMDGSFSSSHALELLTQPIDMGSLVIPSQ</sequence>
<evidence type="ECO:0000256" key="2">
    <source>
        <dbReference type="ARBA" id="ARBA00022771"/>
    </source>
</evidence>
<keyword evidence="2" id="KW-0863">Zinc-finger</keyword>
<dbReference type="eggNOG" id="ENOG502SC6K">
    <property type="taxonomic scope" value="Eukaryota"/>
</dbReference>
<gene>
    <name evidence="6" type="ORF">BBOV_III003470</name>
</gene>
<dbReference type="EMBL" id="AAXT01000001">
    <property type="protein sequence ID" value="EDO07911.1"/>
    <property type="molecule type" value="Genomic_DNA"/>
</dbReference>
<evidence type="ECO:0000256" key="3">
    <source>
        <dbReference type="ARBA" id="ARBA00022833"/>
    </source>
</evidence>
<feature type="compositionally biased region" description="Low complexity" evidence="4">
    <location>
        <begin position="208"/>
        <end position="221"/>
    </location>
</feature>
<dbReference type="InterPro" id="IPR055300">
    <property type="entry name" value="CWZF3/5/7"/>
</dbReference>
<dbReference type="Gene3D" id="3.30.40.100">
    <property type="match status" value="1"/>
</dbReference>
<keyword evidence="7" id="KW-1185">Reference proteome</keyword>
<organism evidence="6 7">
    <name type="scientific">Babesia bovis</name>
    <dbReference type="NCBI Taxonomy" id="5865"/>
    <lineage>
        <taxon>Eukaryota</taxon>
        <taxon>Sar</taxon>
        <taxon>Alveolata</taxon>
        <taxon>Apicomplexa</taxon>
        <taxon>Aconoidasida</taxon>
        <taxon>Piroplasmida</taxon>
        <taxon>Babesiidae</taxon>
        <taxon>Babesia</taxon>
    </lineage>
</organism>
<dbReference type="Pfam" id="PF07496">
    <property type="entry name" value="zf-CW"/>
    <property type="match status" value="1"/>
</dbReference>
<keyword evidence="3" id="KW-0862">Zinc</keyword>
<keyword evidence="1" id="KW-0479">Metal-binding</keyword>
<reference evidence="6 7" key="1">
    <citation type="journal article" date="2007" name="PLoS Pathog.">
        <title>Genome sequence of Babesia bovis and comparative analysis of apicomplexan hemoprotozoa.</title>
        <authorList>
            <person name="Brayton K.A."/>
            <person name="Lau A.O.T."/>
            <person name="Herndon D.R."/>
            <person name="Hannick L."/>
            <person name="Kappmeyer L.S."/>
            <person name="Berens S.J."/>
            <person name="Bidwell S.L."/>
            <person name="Brown W.C."/>
            <person name="Crabtree J."/>
            <person name="Fadrosh D."/>
            <person name="Feldblum T."/>
            <person name="Forberger H.A."/>
            <person name="Haas B.J."/>
            <person name="Howell J.M."/>
            <person name="Khouri H."/>
            <person name="Koo H."/>
            <person name="Mann D.J."/>
            <person name="Norimine J."/>
            <person name="Paulsen I.T."/>
            <person name="Radune D."/>
            <person name="Ren Q."/>
            <person name="Smith R.K. Jr."/>
            <person name="Suarez C.E."/>
            <person name="White O."/>
            <person name="Wortman J.R."/>
            <person name="Knowles D.P. Jr."/>
            <person name="McElwain T.F."/>
            <person name="Nene V.M."/>
        </authorList>
    </citation>
    <scope>NUCLEOTIDE SEQUENCE [LARGE SCALE GENOMIC DNA]</scope>
    <source>
        <strain evidence="6">T2Bo</strain>
    </source>
</reference>
<evidence type="ECO:0000259" key="5">
    <source>
        <dbReference type="PROSITE" id="PS51050"/>
    </source>
</evidence>
<dbReference type="RefSeq" id="XP_001611479.1">
    <property type="nucleotide sequence ID" value="XM_001611429.1"/>
</dbReference>
<dbReference type="Proteomes" id="UP000002173">
    <property type="component" value="Unassembled WGS sequence"/>
</dbReference>
<feature type="compositionally biased region" description="Basic and acidic residues" evidence="4">
    <location>
        <begin position="157"/>
        <end position="167"/>
    </location>
</feature>
<dbReference type="InterPro" id="IPR011124">
    <property type="entry name" value="Znf_CW"/>
</dbReference>
<dbReference type="AlphaFoldDB" id="A7AMX7"/>
<feature type="region of interest" description="Disordered" evidence="4">
    <location>
        <begin position="144"/>
        <end position="221"/>
    </location>
</feature>
<comment type="caution">
    <text evidence="6">The sequence shown here is derived from an EMBL/GenBank/DDBJ whole genome shotgun (WGS) entry which is preliminary data.</text>
</comment>
<dbReference type="STRING" id="5865.A7AMX7"/>
<evidence type="ECO:0000313" key="7">
    <source>
        <dbReference type="Proteomes" id="UP000002173"/>
    </source>
</evidence>
<reference evidence="7" key="2">
    <citation type="journal article" date="2020" name="Data Brief">
        <title>Transcriptome dataset of Babesia bovis life stages within vertebrate and invertebrate hosts.</title>
        <authorList>
            <person name="Ueti M.W."/>
            <person name="Johnson W.C."/>
            <person name="Kappmeyer L.S."/>
            <person name="Herndon D.R."/>
            <person name="Mousel M.R."/>
            <person name="Reif K.E."/>
            <person name="Taus N.S."/>
            <person name="Ifeonu O.O."/>
            <person name="Silva J.C."/>
            <person name="Suarez C.E."/>
            <person name="Brayton K.A."/>
        </authorList>
    </citation>
    <scope>NUCLEOTIDE SEQUENCE [LARGE SCALE GENOMIC DNA]</scope>
</reference>
<protein>
    <submittedName>
        <fullName evidence="6">CW-type zinc finger family protein</fullName>
    </submittedName>
</protein>
<dbReference type="PANTHER" id="PTHR46524:SF7">
    <property type="entry name" value="CW-TYPE ZINC FINGER"/>
    <property type="match status" value="1"/>
</dbReference>
<feature type="compositionally biased region" description="Low complexity" evidence="4">
    <location>
        <begin position="177"/>
        <end position="186"/>
    </location>
</feature>
<dbReference type="VEuPathDB" id="PiroplasmaDB:BBOV_III003470"/>
<reference evidence="7" key="3">
    <citation type="journal article" date="2021" name="Int. J. Parasitol.">
        <title>Comparative analysis of gene expression between Babesia bovis blood stages and kinetes allowed by improved genome annotation.</title>
        <authorList>
            <person name="Ueti M.W."/>
            <person name="Johnson W.C."/>
            <person name="Kappmeyer L.S."/>
            <person name="Herndon D.R."/>
            <person name="Mousel M.R."/>
            <person name="Reif K.E."/>
            <person name="Taus N.S."/>
            <person name="Ifeonu O.O."/>
            <person name="Silva J.C."/>
            <person name="Suarez C.E."/>
            <person name="Brayton K.A."/>
        </authorList>
    </citation>
    <scope>NUCLEOTIDE SEQUENCE [LARGE SCALE GENOMIC DNA]</scope>
</reference>
<dbReference type="PANTHER" id="PTHR46524">
    <property type="entry name" value="CW-TYPE ZINC FINGER"/>
    <property type="match status" value="1"/>
</dbReference>
<dbReference type="GO" id="GO:0008270">
    <property type="term" value="F:zinc ion binding"/>
    <property type="evidence" value="ECO:0007669"/>
    <property type="project" value="UniProtKB-KW"/>
</dbReference>
<dbReference type="InParanoid" id="A7AMX7"/>
<proteinExistence type="predicted"/>
<accession>A7AMX7</accession>
<feature type="domain" description="CW-type" evidence="5">
    <location>
        <begin position="220"/>
        <end position="273"/>
    </location>
</feature>
<dbReference type="PROSITE" id="PS51050">
    <property type="entry name" value="ZF_CW"/>
    <property type="match status" value="1"/>
</dbReference>
<evidence type="ECO:0000256" key="1">
    <source>
        <dbReference type="ARBA" id="ARBA00022723"/>
    </source>
</evidence>
<evidence type="ECO:0000313" key="6">
    <source>
        <dbReference type="EMBL" id="EDO07911.1"/>
    </source>
</evidence>
<dbReference type="OMA" id="SCMTHED"/>
<name>A7AMX7_BABBO</name>